<proteinExistence type="predicted"/>
<feature type="transmembrane region" description="Helical" evidence="1">
    <location>
        <begin position="289"/>
        <end position="312"/>
    </location>
</feature>
<evidence type="ECO:0000313" key="3">
    <source>
        <dbReference type="Proteomes" id="UP000199705"/>
    </source>
</evidence>
<accession>A0A1G7U8V6</accession>
<organism evidence="2 3">
    <name type="scientific">Mucilaginibacter gossypii</name>
    <dbReference type="NCBI Taxonomy" id="551996"/>
    <lineage>
        <taxon>Bacteria</taxon>
        <taxon>Pseudomonadati</taxon>
        <taxon>Bacteroidota</taxon>
        <taxon>Sphingobacteriia</taxon>
        <taxon>Sphingobacteriales</taxon>
        <taxon>Sphingobacteriaceae</taxon>
        <taxon>Mucilaginibacter</taxon>
    </lineage>
</organism>
<feature type="transmembrane region" description="Helical" evidence="1">
    <location>
        <begin position="47"/>
        <end position="67"/>
    </location>
</feature>
<feature type="transmembrane region" description="Helical" evidence="1">
    <location>
        <begin position="131"/>
        <end position="153"/>
    </location>
</feature>
<evidence type="ECO:0000256" key="1">
    <source>
        <dbReference type="SAM" id="Phobius"/>
    </source>
</evidence>
<dbReference type="Proteomes" id="UP000199705">
    <property type="component" value="Unassembled WGS sequence"/>
</dbReference>
<keyword evidence="1" id="KW-0472">Membrane</keyword>
<feature type="transmembrane region" description="Helical" evidence="1">
    <location>
        <begin position="197"/>
        <end position="215"/>
    </location>
</feature>
<dbReference type="STRING" id="551996.SAMN05192573_103391"/>
<keyword evidence="3" id="KW-1185">Reference proteome</keyword>
<reference evidence="3" key="1">
    <citation type="submission" date="2016-10" db="EMBL/GenBank/DDBJ databases">
        <authorList>
            <person name="Varghese N."/>
            <person name="Submissions S."/>
        </authorList>
    </citation>
    <scope>NUCLEOTIDE SEQUENCE [LARGE SCALE GENOMIC DNA]</scope>
    <source>
        <strain evidence="3">Gh-67</strain>
    </source>
</reference>
<dbReference type="EMBL" id="FNCG01000003">
    <property type="protein sequence ID" value="SDG43200.1"/>
    <property type="molecule type" value="Genomic_DNA"/>
</dbReference>
<keyword evidence="1" id="KW-1133">Transmembrane helix</keyword>
<keyword evidence="1" id="KW-0812">Transmembrane</keyword>
<dbReference type="RefSeq" id="WP_091164448.1">
    <property type="nucleotide sequence ID" value="NZ_FNCG01000003.1"/>
</dbReference>
<protein>
    <submittedName>
        <fullName evidence="2">Uncharacterized protein</fullName>
    </submittedName>
</protein>
<sequence>MKSLTNVLLKIFANGFFRVHAGILLFIFLAMVGVVPPQYLIGYHKALMLAMDSSSVVMILVFISWFIYAVKSWHYVSGQIFAPSQHFLFYSSNALSKGKQIISWFWVQAAVLSPVILYAVIAVGVGFSNHYYLFPVCILLYLTALTYLSAVIYTKQINGLVDGNDQSILLKLSSKWRKPYFSLYVYHLLDKRKVPYLITKALSWLIITGVFYVFADVKTDVRVAGIAILAVITAHIVLIFEERKFEENGLCFSRNLPYSRPQLFLNFIGVYFILLIPESIWLFSRFNLLMAIELLFVGLSTAMLFHCLLYWFGLNMDKYLQWILGLFIVLFWIIMFKLLWVLVPLNFGIAYWLFYSNYYKFEGVASDKL</sequence>
<feature type="transmembrane region" description="Helical" evidence="1">
    <location>
        <begin position="15"/>
        <end position="35"/>
    </location>
</feature>
<evidence type="ECO:0000313" key="2">
    <source>
        <dbReference type="EMBL" id="SDG43200.1"/>
    </source>
</evidence>
<name>A0A1G7U8V6_9SPHI</name>
<feature type="transmembrane region" description="Helical" evidence="1">
    <location>
        <begin position="263"/>
        <end position="283"/>
    </location>
</feature>
<gene>
    <name evidence="2" type="ORF">SAMN05192573_103391</name>
</gene>
<feature type="transmembrane region" description="Helical" evidence="1">
    <location>
        <begin position="221"/>
        <end position="240"/>
    </location>
</feature>
<feature type="transmembrane region" description="Helical" evidence="1">
    <location>
        <begin position="102"/>
        <end position="125"/>
    </location>
</feature>
<dbReference type="AlphaFoldDB" id="A0A1G7U8V6"/>
<feature type="transmembrane region" description="Helical" evidence="1">
    <location>
        <begin position="324"/>
        <end position="354"/>
    </location>
</feature>